<protein>
    <submittedName>
        <fullName evidence="6">FAD dependent oxidoreductase</fullName>
    </submittedName>
</protein>
<keyword evidence="2" id="KW-0479">Metal-binding</keyword>
<dbReference type="Gene3D" id="3.50.50.60">
    <property type="entry name" value="FAD/NAD(P)-binding domain"/>
    <property type="match status" value="1"/>
</dbReference>
<dbReference type="Pfam" id="PF12831">
    <property type="entry name" value="FAD_oxidored"/>
    <property type="match status" value="1"/>
</dbReference>
<comment type="caution">
    <text evidence="6">The sequence shown here is derived from an EMBL/GenBank/DDBJ whole genome shotgun (WGS) entry which is preliminary data.</text>
</comment>
<keyword evidence="5" id="KW-0411">Iron-sulfur</keyword>
<dbReference type="SUPFAM" id="SSF51905">
    <property type="entry name" value="FAD/NAD(P)-binding domain"/>
    <property type="match status" value="1"/>
</dbReference>
<dbReference type="InterPro" id="IPR036188">
    <property type="entry name" value="FAD/NAD-bd_sf"/>
</dbReference>
<dbReference type="GO" id="GO:0051539">
    <property type="term" value="F:4 iron, 4 sulfur cluster binding"/>
    <property type="evidence" value="ECO:0007669"/>
    <property type="project" value="UniProtKB-KW"/>
</dbReference>
<sequence>MLKKQYDVLVVGGGAAGMAAAIGAAKTGASCLLVERYGCLGGQATTANVLSYCGFFTHGENAQQIVKGVGQEILEELHALGQYDGYTLSPVGNAIVALDQETTKFALDQVISRYPVDVLLHCQMVQAEADLQNGKVQKVVCMDDQNSYEFTANAFVDATGDANLVYLAGAKLRYGDGSGKGQASTRILMLDRVSPDVRFKPAILEGIFTQAKKDGYKHLTKESGIVFRVNDDTVCAILPSIWVPDLSAETLTSCEMETRRQAQEYLEVFHKYMPGMEKCRLVSTGVQLGLRDTRHVLGEKTLTGEQVLHAVKPEDAVARGGWPCEMHLDVNKIAKYVFVDNDDYYGIPLGCLQAKGWMNLWCAGRTISADPTAFASVRVMGCGFATGQAAGVAAALSQGKGCAVETVQKELLRQGALI</sequence>
<organism evidence="6 7">
    <name type="scientific">Acidaminococcus fermentans</name>
    <dbReference type="NCBI Taxonomy" id="905"/>
    <lineage>
        <taxon>Bacteria</taxon>
        <taxon>Bacillati</taxon>
        <taxon>Bacillota</taxon>
        <taxon>Negativicutes</taxon>
        <taxon>Acidaminococcales</taxon>
        <taxon>Acidaminococcaceae</taxon>
        <taxon>Acidaminococcus</taxon>
    </lineage>
</organism>
<proteinExistence type="predicted"/>
<dbReference type="Proteomes" id="UP000182379">
    <property type="component" value="Unassembled WGS sequence"/>
</dbReference>
<dbReference type="EMBL" id="FNOP01000027">
    <property type="protein sequence ID" value="SDX35862.1"/>
    <property type="molecule type" value="Genomic_DNA"/>
</dbReference>
<reference evidence="6 7" key="1">
    <citation type="submission" date="2016-10" db="EMBL/GenBank/DDBJ databases">
        <authorList>
            <person name="Varghese N."/>
            <person name="Submissions S."/>
        </authorList>
    </citation>
    <scope>NUCLEOTIDE SEQUENCE [LARGE SCALE GENOMIC DNA]</scope>
    <source>
        <strain evidence="6 7">WCC6</strain>
    </source>
</reference>
<dbReference type="RefSeq" id="WP_074708527.1">
    <property type="nucleotide sequence ID" value="NZ_FNOP01000027.1"/>
</dbReference>
<gene>
    <name evidence="6" type="ORF">SAMN05216495_1271</name>
</gene>
<evidence type="ECO:0000256" key="3">
    <source>
        <dbReference type="ARBA" id="ARBA00023002"/>
    </source>
</evidence>
<dbReference type="GO" id="GO:0016491">
    <property type="term" value="F:oxidoreductase activity"/>
    <property type="evidence" value="ECO:0007669"/>
    <property type="project" value="UniProtKB-KW"/>
</dbReference>
<evidence type="ECO:0000256" key="4">
    <source>
        <dbReference type="ARBA" id="ARBA00023004"/>
    </source>
</evidence>
<keyword evidence="1" id="KW-0004">4Fe-4S</keyword>
<dbReference type="AlphaFoldDB" id="A0A1H3B1P9"/>
<keyword evidence="4" id="KW-0408">Iron</keyword>
<evidence type="ECO:0000256" key="1">
    <source>
        <dbReference type="ARBA" id="ARBA00022485"/>
    </source>
</evidence>
<evidence type="ECO:0000313" key="7">
    <source>
        <dbReference type="Proteomes" id="UP000182379"/>
    </source>
</evidence>
<evidence type="ECO:0000313" key="6">
    <source>
        <dbReference type="EMBL" id="SDX35862.1"/>
    </source>
</evidence>
<name>A0A1H3B1P9_ACIFE</name>
<accession>A0A1H3B1P9</accession>
<dbReference type="GO" id="GO:0046872">
    <property type="term" value="F:metal ion binding"/>
    <property type="evidence" value="ECO:0007669"/>
    <property type="project" value="UniProtKB-KW"/>
</dbReference>
<dbReference type="PANTHER" id="PTHR43498:SF1">
    <property type="entry name" value="COB--COM HETERODISULFIDE REDUCTASE IRON-SULFUR SUBUNIT A"/>
    <property type="match status" value="1"/>
</dbReference>
<evidence type="ECO:0000256" key="2">
    <source>
        <dbReference type="ARBA" id="ARBA00022723"/>
    </source>
</evidence>
<keyword evidence="3" id="KW-0560">Oxidoreductase</keyword>
<dbReference type="PANTHER" id="PTHR43498">
    <property type="entry name" value="FERREDOXIN:COB-COM HETERODISULFIDE REDUCTASE SUBUNIT A"/>
    <property type="match status" value="1"/>
</dbReference>
<evidence type="ECO:0000256" key="5">
    <source>
        <dbReference type="ARBA" id="ARBA00023014"/>
    </source>
</evidence>
<dbReference type="InterPro" id="IPR039650">
    <property type="entry name" value="HdrA-like"/>
</dbReference>